<dbReference type="GO" id="GO:0008168">
    <property type="term" value="F:methyltransferase activity"/>
    <property type="evidence" value="ECO:0007669"/>
    <property type="project" value="UniProtKB-KW"/>
</dbReference>
<dbReference type="CDD" id="cd02440">
    <property type="entry name" value="AdoMet_MTases"/>
    <property type="match status" value="1"/>
</dbReference>
<organism evidence="2 3">
    <name type="scientific">Methylorubrum rhodesianum</name>
    <dbReference type="NCBI Taxonomy" id="29427"/>
    <lineage>
        <taxon>Bacteria</taxon>
        <taxon>Pseudomonadati</taxon>
        <taxon>Pseudomonadota</taxon>
        <taxon>Alphaproteobacteria</taxon>
        <taxon>Hyphomicrobiales</taxon>
        <taxon>Methylobacteriaceae</taxon>
        <taxon>Methylorubrum</taxon>
    </lineage>
</organism>
<dbReference type="RefSeq" id="WP_200672131.1">
    <property type="nucleotide sequence ID" value="NZ_JACWCW010000108.1"/>
</dbReference>
<keyword evidence="3" id="KW-1185">Reference proteome</keyword>
<dbReference type="EMBL" id="JAQYXL010000001">
    <property type="protein sequence ID" value="MEN3226348.1"/>
    <property type="molecule type" value="Genomic_DNA"/>
</dbReference>
<dbReference type="Gene3D" id="3.40.50.150">
    <property type="entry name" value="Vaccinia Virus protein VP39"/>
    <property type="match status" value="1"/>
</dbReference>
<evidence type="ECO:0000259" key="1">
    <source>
        <dbReference type="Pfam" id="PF08241"/>
    </source>
</evidence>
<dbReference type="PANTHER" id="PTHR45036">
    <property type="entry name" value="METHYLTRANSFERASE LIKE 7B"/>
    <property type="match status" value="1"/>
</dbReference>
<protein>
    <submittedName>
        <fullName evidence="2">Class I SAM-dependent methyltransferase</fullName>
    </submittedName>
</protein>
<dbReference type="Pfam" id="PF08241">
    <property type="entry name" value="Methyltransf_11"/>
    <property type="match status" value="1"/>
</dbReference>
<dbReference type="InterPro" id="IPR013216">
    <property type="entry name" value="Methyltransf_11"/>
</dbReference>
<dbReference type="GO" id="GO:0032259">
    <property type="term" value="P:methylation"/>
    <property type="evidence" value="ECO:0007669"/>
    <property type="project" value="UniProtKB-KW"/>
</dbReference>
<keyword evidence="2" id="KW-0489">Methyltransferase</keyword>
<keyword evidence="2" id="KW-0808">Transferase</keyword>
<evidence type="ECO:0000313" key="3">
    <source>
        <dbReference type="Proteomes" id="UP001404845"/>
    </source>
</evidence>
<evidence type="ECO:0000313" key="2">
    <source>
        <dbReference type="EMBL" id="MEN3226348.1"/>
    </source>
</evidence>
<dbReference type="SUPFAM" id="SSF53335">
    <property type="entry name" value="S-adenosyl-L-methionine-dependent methyltransferases"/>
    <property type="match status" value="1"/>
</dbReference>
<dbReference type="InterPro" id="IPR029063">
    <property type="entry name" value="SAM-dependent_MTases_sf"/>
</dbReference>
<sequence length="204" mass="22314">MGFYRDHVVPWLIDRAMANEELLDYRRRVVGAARGRVLEIGIGSGHNLPFYGPGVTGILGIEPSQRLISQARQRANATKQIVDFLHGSAEAIPLEAGSIDAIVTTWTLCSIPDVAAALGEMRRVLKSDGELLFVEHGHAPDRPVARLQDLLTPAWQPIAGGCHLNRPIEALIQAAGFRTTELRTGYAPGPRPFTFMYEGRARPA</sequence>
<dbReference type="PANTHER" id="PTHR45036:SF1">
    <property type="entry name" value="METHYLTRANSFERASE LIKE 7A"/>
    <property type="match status" value="1"/>
</dbReference>
<name>A0ABU9Z4Y8_9HYPH</name>
<feature type="domain" description="Methyltransferase type 11" evidence="1">
    <location>
        <begin position="38"/>
        <end position="133"/>
    </location>
</feature>
<gene>
    <name evidence="2" type="ORF">PUR21_01440</name>
</gene>
<reference evidence="2 3" key="1">
    <citation type="journal article" date="2023" name="PLoS ONE">
        <title>Complete genome assembly of Hawai'i environmental nontuberculous mycobacteria reveals unexpected co-isolation with methylobacteria.</title>
        <authorList>
            <person name="Hendrix J."/>
            <person name="Epperson L.E."/>
            <person name="Tong E.I."/>
            <person name="Chan Y.L."/>
            <person name="Hasan N.A."/>
            <person name="Dawrs S.N."/>
            <person name="Norton G.J."/>
            <person name="Virdi R."/>
            <person name="Crooks J.L."/>
            <person name="Chan E.D."/>
            <person name="Honda J.R."/>
            <person name="Strong M."/>
        </authorList>
    </citation>
    <scope>NUCLEOTIDE SEQUENCE [LARGE SCALE GENOMIC DNA]</scope>
    <source>
        <strain evidence="2 3">NJH_HI01</strain>
    </source>
</reference>
<proteinExistence type="predicted"/>
<accession>A0ABU9Z4Y8</accession>
<dbReference type="InterPro" id="IPR052356">
    <property type="entry name" value="Thiol_S-MT"/>
</dbReference>
<dbReference type="Proteomes" id="UP001404845">
    <property type="component" value="Unassembled WGS sequence"/>
</dbReference>
<comment type="caution">
    <text evidence="2">The sequence shown here is derived from an EMBL/GenBank/DDBJ whole genome shotgun (WGS) entry which is preliminary data.</text>
</comment>